<feature type="chain" id="PRO_5014908463" evidence="1">
    <location>
        <begin position="18"/>
        <end position="95"/>
    </location>
</feature>
<protein>
    <submittedName>
        <fullName evidence="2">Putative secreted protein</fullName>
    </submittedName>
</protein>
<feature type="signal peptide" evidence="1">
    <location>
        <begin position="1"/>
        <end position="17"/>
    </location>
</feature>
<name>A0A2M4B182_9DIPT</name>
<proteinExistence type="predicted"/>
<keyword evidence="1" id="KW-0732">Signal</keyword>
<evidence type="ECO:0000256" key="1">
    <source>
        <dbReference type="SAM" id="SignalP"/>
    </source>
</evidence>
<organism evidence="2">
    <name type="scientific">Anopheles triannulatus</name>
    <dbReference type="NCBI Taxonomy" id="58253"/>
    <lineage>
        <taxon>Eukaryota</taxon>
        <taxon>Metazoa</taxon>
        <taxon>Ecdysozoa</taxon>
        <taxon>Arthropoda</taxon>
        <taxon>Hexapoda</taxon>
        <taxon>Insecta</taxon>
        <taxon>Pterygota</taxon>
        <taxon>Neoptera</taxon>
        <taxon>Endopterygota</taxon>
        <taxon>Diptera</taxon>
        <taxon>Nematocera</taxon>
        <taxon>Culicoidea</taxon>
        <taxon>Culicidae</taxon>
        <taxon>Anophelinae</taxon>
        <taxon>Anopheles</taxon>
    </lineage>
</organism>
<sequence>MWLWLWLLLTLQLPLLGSMSLELVRVAYVLALPRWQIRLILRRVRLVRCDKVRWPCCRCGAVGLAPTTNTAGTGLSPRRAFQFPLQGRLYQVVHL</sequence>
<evidence type="ECO:0000313" key="2">
    <source>
        <dbReference type="EMBL" id="MBW46789.1"/>
    </source>
</evidence>
<dbReference type="EMBL" id="GGFK01013468">
    <property type="protein sequence ID" value="MBW46789.1"/>
    <property type="molecule type" value="Transcribed_RNA"/>
</dbReference>
<accession>A0A2M4B182</accession>
<dbReference type="AlphaFoldDB" id="A0A2M4B182"/>
<reference evidence="2" key="1">
    <citation type="submission" date="2018-01" db="EMBL/GenBank/DDBJ databases">
        <title>An insight into the sialome of Amazonian anophelines.</title>
        <authorList>
            <person name="Ribeiro J.M."/>
            <person name="Scarpassa V."/>
            <person name="Calvo E."/>
        </authorList>
    </citation>
    <scope>NUCLEOTIDE SEQUENCE</scope>
    <source>
        <tissue evidence="2">Salivary glands</tissue>
    </source>
</reference>